<evidence type="ECO:0000313" key="3">
    <source>
        <dbReference type="Proteomes" id="UP001293718"/>
    </source>
</evidence>
<dbReference type="SUPFAM" id="SSF50475">
    <property type="entry name" value="FMN-binding split barrel"/>
    <property type="match status" value="1"/>
</dbReference>
<dbReference type="Pfam" id="PF12766">
    <property type="entry name" value="Pyridox_oxase_2"/>
    <property type="match status" value="1"/>
</dbReference>
<dbReference type="InterPro" id="IPR012349">
    <property type="entry name" value="Split_barrel_FMN-bd"/>
</dbReference>
<dbReference type="Gene3D" id="2.30.110.10">
    <property type="entry name" value="Electron Transport, Fmn-binding Protein, Chain A"/>
    <property type="match status" value="1"/>
</dbReference>
<evidence type="ECO:0000313" key="2">
    <source>
        <dbReference type="EMBL" id="MDZ5456504.1"/>
    </source>
</evidence>
<reference evidence="2 3" key="1">
    <citation type="submission" date="2023-11" db="EMBL/GenBank/DDBJ databases">
        <title>Draft genome of Azohydromonas lata strain H1 (DSM1123), a polyhydroxyalkanoate producer.</title>
        <authorList>
            <person name="Traversa D."/>
            <person name="D'Addabbo P."/>
            <person name="Pazzani C."/>
            <person name="Manzari C."/>
            <person name="Chiara M."/>
            <person name="Scrascia M."/>
        </authorList>
    </citation>
    <scope>NUCLEOTIDE SEQUENCE [LARGE SCALE GENOMIC DNA]</scope>
    <source>
        <strain evidence="2 3">H1</strain>
    </source>
</reference>
<comment type="caution">
    <text evidence="2">The sequence shown here is derived from an EMBL/GenBank/DDBJ whole genome shotgun (WGS) entry which is preliminary data.</text>
</comment>
<name>A0ABU5ICG2_9BURK</name>
<dbReference type="Proteomes" id="UP001293718">
    <property type="component" value="Unassembled WGS sequence"/>
</dbReference>
<organism evidence="2 3">
    <name type="scientific">Azohydromonas lata</name>
    <dbReference type="NCBI Taxonomy" id="45677"/>
    <lineage>
        <taxon>Bacteria</taxon>
        <taxon>Pseudomonadati</taxon>
        <taxon>Pseudomonadota</taxon>
        <taxon>Betaproteobacteria</taxon>
        <taxon>Burkholderiales</taxon>
        <taxon>Sphaerotilaceae</taxon>
        <taxon>Azohydromonas</taxon>
    </lineage>
</organism>
<dbReference type="RefSeq" id="WP_322465035.1">
    <property type="nucleotide sequence ID" value="NZ_JAXOJX010000009.1"/>
</dbReference>
<dbReference type="InterPro" id="IPR024624">
    <property type="entry name" value="Pyridox_Oxase_Alr4036_FMN-bd"/>
</dbReference>
<keyword evidence="3" id="KW-1185">Reference proteome</keyword>
<dbReference type="EMBL" id="JAXOJX010000009">
    <property type="protein sequence ID" value="MDZ5456504.1"/>
    <property type="molecule type" value="Genomic_DNA"/>
</dbReference>
<gene>
    <name evidence="2" type="ORF">SM757_07940</name>
</gene>
<accession>A0ABU5ICG2</accession>
<proteinExistence type="predicted"/>
<evidence type="ECO:0000259" key="1">
    <source>
        <dbReference type="Pfam" id="PF12766"/>
    </source>
</evidence>
<feature type="domain" description="Pyridoxamine 5'-phosphate oxidase Alr4036 family FMN-binding" evidence="1">
    <location>
        <begin position="22"/>
        <end position="107"/>
    </location>
</feature>
<protein>
    <submittedName>
        <fullName evidence="2">Pyridoxamine 5'-phosphate oxidase family protein</fullName>
    </submittedName>
</protein>
<sequence>MDRPQEPLDALQSLHAVEAACWAEMANAAASRGHAWRTMTLATTDGREAFARSVILREVDAEARELLFFTDSRSTKVRHIAEHPRGTLLLWSAQLGWQLRLRVTLEVETAGLAVSSRWAQLKLTPAAQDYLSPAAPGTPLCPPSPERASRGHFALVHAHVRALDWLELQPEGQRRACFDALGGKWLQP</sequence>